<name>A0A4P9VSM3_9GAMM</name>
<comment type="caution">
    <text evidence="1">The sequence shown here is derived from an EMBL/GenBank/DDBJ whole genome shotgun (WGS) entry which is preliminary data.</text>
</comment>
<dbReference type="AlphaFoldDB" id="A0A4P9VSM3"/>
<dbReference type="EMBL" id="NDXW01000001">
    <property type="protein sequence ID" value="RDH46655.1"/>
    <property type="molecule type" value="Genomic_DNA"/>
</dbReference>
<evidence type="ECO:0000313" key="1">
    <source>
        <dbReference type="EMBL" id="RDH46655.1"/>
    </source>
</evidence>
<proteinExistence type="predicted"/>
<reference evidence="1 2" key="1">
    <citation type="submission" date="2017-04" db="EMBL/GenBank/DDBJ databases">
        <title>Draft genome sequence of Zooshikella ganghwensis VG4 isolated from Red Sea sediments.</title>
        <authorList>
            <person name="Rehman Z."/>
            <person name="Alam I."/>
            <person name="Kamau A."/>
            <person name="Bajic V."/>
            <person name="Leiknes T."/>
        </authorList>
    </citation>
    <scope>NUCLEOTIDE SEQUENCE [LARGE SCALE GENOMIC DNA]</scope>
    <source>
        <strain evidence="1 2">VG4</strain>
    </source>
</reference>
<sequence length="77" mass="9474">MLRTPLKLLSFYKSVKHSKQIIITINCTSQLFQYTLITIKNSLSQKQHSIWSNFYENQNKFNFWHYYFFFNYFSSNL</sequence>
<organism evidence="1 2">
    <name type="scientific">Zooshikella ganghwensis</name>
    <dbReference type="NCBI Taxonomy" id="202772"/>
    <lineage>
        <taxon>Bacteria</taxon>
        <taxon>Pseudomonadati</taxon>
        <taxon>Pseudomonadota</taxon>
        <taxon>Gammaproteobacteria</taxon>
        <taxon>Oceanospirillales</taxon>
        <taxon>Zooshikellaceae</taxon>
        <taxon>Zooshikella</taxon>
    </lineage>
</organism>
<keyword evidence="2" id="KW-1185">Reference proteome</keyword>
<accession>A0A4P9VSM3</accession>
<evidence type="ECO:0000313" key="2">
    <source>
        <dbReference type="Proteomes" id="UP000257039"/>
    </source>
</evidence>
<protein>
    <submittedName>
        <fullName evidence="1">Uncharacterized protein</fullName>
    </submittedName>
</protein>
<gene>
    <name evidence="1" type="ORF">B9G39_05915</name>
</gene>
<dbReference type="Proteomes" id="UP000257039">
    <property type="component" value="Unassembled WGS sequence"/>
</dbReference>